<feature type="region of interest" description="Disordered" evidence="1">
    <location>
        <begin position="174"/>
        <end position="199"/>
    </location>
</feature>
<reference evidence="2 3" key="1">
    <citation type="journal article" date="2014" name="Agronomy (Basel)">
        <title>A Draft Genome Sequence for Ensete ventricosum, the Drought-Tolerant Tree Against Hunger.</title>
        <authorList>
            <person name="Harrison J."/>
            <person name="Moore K.A."/>
            <person name="Paszkiewicz K."/>
            <person name="Jones T."/>
            <person name="Grant M."/>
            <person name="Ambacheew D."/>
            <person name="Muzemil S."/>
            <person name="Studholme D.J."/>
        </authorList>
    </citation>
    <scope>NUCLEOTIDE SEQUENCE [LARGE SCALE GENOMIC DNA]</scope>
</reference>
<gene>
    <name evidence="2" type="ORF">B296_00008468</name>
</gene>
<dbReference type="Proteomes" id="UP000287651">
    <property type="component" value="Unassembled WGS sequence"/>
</dbReference>
<organism evidence="2 3">
    <name type="scientific">Ensete ventricosum</name>
    <name type="common">Abyssinian banana</name>
    <name type="synonym">Musa ensete</name>
    <dbReference type="NCBI Taxonomy" id="4639"/>
    <lineage>
        <taxon>Eukaryota</taxon>
        <taxon>Viridiplantae</taxon>
        <taxon>Streptophyta</taxon>
        <taxon>Embryophyta</taxon>
        <taxon>Tracheophyta</taxon>
        <taxon>Spermatophyta</taxon>
        <taxon>Magnoliopsida</taxon>
        <taxon>Liliopsida</taxon>
        <taxon>Zingiberales</taxon>
        <taxon>Musaceae</taxon>
        <taxon>Ensete</taxon>
    </lineage>
</organism>
<evidence type="ECO:0000313" key="3">
    <source>
        <dbReference type="Proteomes" id="UP000287651"/>
    </source>
</evidence>
<sequence>MLYSLLQRQYPSTFGFGRIDQKPPWAILERWPWRRNSDRFVAGGRPRKPRPLNDRAGDGGKFLRVRGTLPSFLGPLWFSVRPGLEITRNRFSSFLFPGLEIARLYDLMELEPSGSLVPVAPRPSWAGASAGDDEVEAMGTKILRRRKRDQETIACLGENHVKWTAHVEEYLKTTTPQSSRDRASVGSEGLSTGQEDAEASTLKEYATVLSFELS</sequence>
<dbReference type="EMBL" id="AMZH03001608">
    <property type="protein sequence ID" value="RRT78717.1"/>
    <property type="molecule type" value="Genomic_DNA"/>
</dbReference>
<dbReference type="AlphaFoldDB" id="A0A427AR93"/>
<evidence type="ECO:0000313" key="2">
    <source>
        <dbReference type="EMBL" id="RRT78717.1"/>
    </source>
</evidence>
<protein>
    <submittedName>
        <fullName evidence="2">Uncharacterized protein</fullName>
    </submittedName>
</protein>
<comment type="caution">
    <text evidence="2">The sequence shown here is derived from an EMBL/GenBank/DDBJ whole genome shotgun (WGS) entry which is preliminary data.</text>
</comment>
<evidence type="ECO:0000256" key="1">
    <source>
        <dbReference type="SAM" id="MobiDB-lite"/>
    </source>
</evidence>
<name>A0A427AR93_ENSVE</name>
<proteinExistence type="predicted"/>
<accession>A0A427AR93</accession>